<evidence type="ECO:0000256" key="5">
    <source>
        <dbReference type="ARBA" id="ARBA00022729"/>
    </source>
</evidence>
<dbReference type="InterPro" id="IPR014755">
    <property type="entry name" value="Cu-Rt/internalin_Ig-like"/>
</dbReference>
<dbReference type="Proteomes" id="UP000078272">
    <property type="component" value="Unassembled WGS sequence"/>
</dbReference>
<feature type="transmembrane region" description="Helical" evidence="9">
    <location>
        <begin position="398"/>
        <end position="417"/>
    </location>
</feature>
<keyword evidence="4" id="KW-0479">Metal-binding</keyword>
<feature type="transmembrane region" description="Helical" evidence="9">
    <location>
        <begin position="180"/>
        <end position="201"/>
    </location>
</feature>
<keyword evidence="8 9" id="KW-0472">Membrane</keyword>
<dbReference type="InterPro" id="IPR007348">
    <property type="entry name" value="CopC_dom"/>
</dbReference>
<keyword evidence="6 9" id="KW-1133">Transmembrane helix</keyword>
<evidence type="ECO:0000256" key="7">
    <source>
        <dbReference type="ARBA" id="ARBA00023008"/>
    </source>
</evidence>
<evidence type="ECO:0000259" key="11">
    <source>
        <dbReference type="Pfam" id="PF05425"/>
    </source>
</evidence>
<evidence type="ECO:0000256" key="9">
    <source>
        <dbReference type="SAM" id="Phobius"/>
    </source>
</evidence>
<dbReference type="InterPro" id="IPR014756">
    <property type="entry name" value="Ig_E-set"/>
</dbReference>
<dbReference type="RefSeq" id="WP_058633449.1">
    <property type="nucleotide sequence ID" value="NZ_LDPZ01000004.1"/>
</dbReference>
<accession>A0A175RCJ6</accession>
<sequence>MRDFRLGDALRSLILAVFLVGSMVLSVSSAAFAHAGLMSAEPEDGALLQNAPSELSLSFSEPVSALRLTLVRPDGTSVDLPSSTKTGLHIRAPLDERLGRGTHALVWRVVSADGHPVTGSLSFSVEAASPTPDLPPARDLFVLVLVWVARVLVYIALVFGVGGAAGSYLVGTTRAGSHRFLPLSLLAGLLALPLAVLAQGLDALGATLSAALNLAVWQAGLGTGFGVAALAFALSFALALASTLRLPHRVSTVLSGLALMAGGVALASTGHAAAAAPQVLTRPAVALHALSAALWLGALFPLALALRQPEAARRIALSRFSRRIAPLLAMLLVSGVFLAAVQVGTLSALWQTEYGRVLLIKLALVLILFLIAADNRWRLTQPALKGDAPALRTLSRRLGFEIALGILVLCTVAVWRFTPPPRVEQAMAAEPIALHATGGMIMADIAVAPGRQGPVRVSALLMTIDYGPVDPQGVTFRFSRAQGDAEPIEAEAMPPGDGSWSASVALPASGLWHLQIIVHSRDGTRDRIDTEFRLKP</sequence>
<evidence type="ECO:0000313" key="12">
    <source>
        <dbReference type="EMBL" id="KTQ98223.1"/>
    </source>
</evidence>
<keyword evidence="5" id="KW-0732">Signal</keyword>
<dbReference type="PATRIC" id="fig|401562.3.peg.3147"/>
<dbReference type="GO" id="GO:0005507">
    <property type="term" value="F:copper ion binding"/>
    <property type="evidence" value="ECO:0007669"/>
    <property type="project" value="InterPro"/>
</dbReference>
<comment type="caution">
    <text evidence="12">The sequence shown here is derived from an EMBL/GenBank/DDBJ whole genome shotgun (WGS) entry which is preliminary data.</text>
</comment>
<feature type="transmembrane region" description="Helical" evidence="9">
    <location>
        <begin position="253"/>
        <end position="273"/>
    </location>
</feature>
<dbReference type="SUPFAM" id="SSF81296">
    <property type="entry name" value="E set domains"/>
    <property type="match status" value="1"/>
</dbReference>
<evidence type="ECO:0000256" key="1">
    <source>
        <dbReference type="ARBA" id="ARBA00004651"/>
    </source>
</evidence>
<dbReference type="STRING" id="401562.NS365_16600"/>
<proteinExistence type="predicted"/>
<feature type="transmembrane region" description="Helical" evidence="9">
    <location>
        <begin position="140"/>
        <end position="168"/>
    </location>
</feature>
<keyword evidence="2" id="KW-1003">Cell membrane</keyword>
<dbReference type="PANTHER" id="PTHR34820:SF4">
    <property type="entry name" value="INNER MEMBRANE PROTEIN YEBZ"/>
    <property type="match status" value="1"/>
</dbReference>
<comment type="subcellular location">
    <subcellularLocation>
        <location evidence="1">Cell membrane</location>
        <topology evidence="1">Multi-pass membrane protein</topology>
    </subcellularLocation>
</comment>
<dbReference type="GO" id="GO:0046688">
    <property type="term" value="P:response to copper ion"/>
    <property type="evidence" value="ECO:0007669"/>
    <property type="project" value="InterPro"/>
</dbReference>
<gene>
    <name evidence="12" type="ORF">NS226_01345</name>
</gene>
<dbReference type="GO" id="GO:0005886">
    <property type="term" value="C:plasma membrane"/>
    <property type="evidence" value="ECO:0007669"/>
    <property type="project" value="UniProtKB-SubCell"/>
</dbReference>
<evidence type="ECO:0000256" key="3">
    <source>
        <dbReference type="ARBA" id="ARBA00022692"/>
    </source>
</evidence>
<evidence type="ECO:0000313" key="13">
    <source>
        <dbReference type="Proteomes" id="UP000078272"/>
    </source>
</evidence>
<feature type="transmembrane region" description="Helical" evidence="9">
    <location>
        <begin position="356"/>
        <end position="377"/>
    </location>
</feature>
<dbReference type="Pfam" id="PF05425">
    <property type="entry name" value="CopD"/>
    <property type="match status" value="1"/>
</dbReference>
<dbReference type="EMBL" id="LDPZ01000004">
    <property type="protein sequence ID" value="KTQ98223.1"/>
    <property type="molecule type" value="Genomic_DNA"/>
</dbReference>
<reference evidence="12 13" key="1">
    <citation type="journal article" date="2016" name="Front. Microbiol.">
        <title>Genomic Resource of Rice Seed Associated Bacteria.</title>
        <authorList>
            <person name="Midha S."/>
            <person name="Bansal K."/>
            <person name="Sharma S."/>
            <person name="Kumar N."/>
            <person name="Patil P.P."/>
            <person name="Chaudhry V."/>
            <person name="Patil P.B."/>
        </authorList>
    </citation>
    <scope>NUCLEOTIDE SEQUENCE [LARGE SCALE GENOMIC DNA]</scope>
    <source>
        <strain evidence="12 13">NS226</strain>
    </source>
</reference>
<evidence type="ECO:0000256" key="8">
    <source>
        <dbReference type="ARBA" id="ARBA00023136"/>
    </source>
</evidence>
<evidence type="ECO:0008006" key="14">
    <source>
        <dbReference type="Google" id="ProtNLM"/>
    </source>
</evidence>
<dbReference type="InterPro" id="IPR008457">
    <property type="entry name" value="Cu-R_CopD_dom"/>
</dbReference>
<feature type="transmembrane region" description="Helical" evidence="9">
    <location>
        <begin position="221"/>
        <end position="241"/>
    </location>
</feature>
<dbReference type="InterPro" id="IPR032694">
    <property type="entry name" value="CopC/D"/>
</dbReference>
<dbReference type="AlphaFoldDB" id="A0A175RCJ6"/>
<feature type="domain" description="CopC" evidence="10">
    <location>
        <begin position="34"/>
        <end position="125"/>
    </location>
</feature>
<dbReference type="PANTHER" id="PTHR34820">
    <property type="entry name" value="INNER MEMBRANE PROTEIN YEBZ"/>
    <property type="match status" value="1"/>
</dbReference>
<feature type="transmembrane region" description="Helical" evidence="9">
    <location>
        <begin position="285"/>
        <end position="306"/>
    </location>
</feature>
<dbReference type="Gene3D" id="2.60.40.1220">
    <property type="match status" value="1"/>
</dbReference>
<evidence type="ECO:0000256" key="6">
    <source>
        <dbReference type="ARBA" id="ARBA00022989"/>
    </source>
</evidence>
<dbReference type="GO" id="GO:0042597">
    <property type="term" value="C:periplasmic space"/>
    <property type="evidence" value="ECO:0007669"/>
    <property type="project" value="InterPro"/>
</dbReference>
<evidence type="ECO:0000256" key="4">
    <source>
        <dbReference type="ARBA" id="ARBA00022723"/>
    </source>
</evidence>
<dbReference type="GO" id="GO:0006825">
    <property type="term" value="P:copper ion transport"/>
    <property type="evidence" value="ECO:0007669"/>
    <property type="project" value="InterPro"/>
</dbReference>
<keyword evidence="3 9" id="KW-0812">Transmembrane</keyword>
<keyword evidence="7" id="KW-0186">Copper</keyword>
<organism evidence="12 13">
    <name type="scientific">Aureimonas ureilytica</name>
    <dbReference type="NCBI Taxonomy" id="401562"/>
    <lineage>
        <taxon>Bacteria</taxon>
        <taxon>Pseudomonadati</taxon>
        <taxon>Pseudomonadota</taxon>
        <taxon>Alphaproteobacteria</taxon>
        <taxon>Hyphomicrobiales</taxon>
        <taxon>Aurantimonadaceae</taxon>
        <taxon>Aureimonas</taxon>
    </lineage>
</organism>
<feature type="transmembrane region" description="Helical" evidence="9">
    <location>
        <begin position="327"/>
        <end position="350"/>
    </location>
</feature>
<dbReference type="Pfam" id="PF04234">
    <property type="entry name" value="CopC"/>
    <property type="match status" value="1"/>
</dbReference>
<evidence type="ECO:0000259" key="10">
    <source>
        <dbReference type="Pfam" id="PF04234"/>
    </source>
</evidence>
<protein>
    <recommendedName>
        <fullName evidence="14">Copper resistance protein CopC</fullName>
    </recommendedName>
</protein>
<feature type="domain" description="Copper resistance protein D" evidence="11">
    <location>
        <begin position="316"/>
        <end position="415"/>
    </location>
</feature>
<dbReference type="OrthoDB" id="8374223at2"/>
<feature type="transmembrane region" description="Helical" evidence="9">
    <location>
        <begin position="12"/>
        <end position="33"/>
    </location>
</feature>
<name>A0A175RCJ6_9HYPH</name>
<evidence type="ECO:0000256" key="2">
    <source>
        <dbReference type="ARBA" id="ARBA00022475"/>
    </source>
</evidence>